<accession>A0A7K1UK93</accession>
<evidence type="ECO:0000313" key="3">
    <source>
        <dbReference type="EMBL" id="MVT26834.1"/>
    </source>
</evidence>
<keyword evidence="2" id="KW-0812">Transmembrane</keyword>
<keyword evidence="2" id="KW-1133">Transmembrane helix</keyword>
<protein>
    <submittedName>
        <fullName evidence="3">Uncharacterized protein</fullName>
    </submittedName>
</protein>
<evidence type="ECO:0000313" key="4">
    <source>
        <dbReference type="Proteomes" id="UP000460157"/>
    </source>
</evidence>
<gene>
    <name evidence="3" type="ORF">GNZ21_10780</name>
</gene>
<comment type="caution">
    <text evidence="3">The sequence shown here is derived from an EMBL/GenBank/DDBJ whole genome shotgun (WGS) entry which is preliminary data.</text>
</comment>
<feature type="region of interest" description="Disordered" evidence="1">
    <location>
        <begin position="1"/>
        <end position="23"/>
    </location>
</feature>
<evidence type="ECO:0000256" key="1">
    <source>
        <dbReference type="SAM" id="MobiDB-lite"/>
    </source>
</evidence>
<reference evidence="3 4" key="1">
    <citation type="submission" date="2019-12" db="EMBL/GenBank/DDBJ databases">
        <title>Nesterenkonia muleiensis sp. nov., a novel actinobacterium isolated from sap of Populus euphratica.</title>
        <authorList>
            <person name="Wang R."/>
        </authorList>
    </citation>
    <scope>NUCLEOTIDE SEQUENCE [LARGE SCALE GENOMIC DNA]</scope>
    <source>
        <strain evidence="3 4">F10</strain>
    </source>
</reference>
<name>A0A7K1UK93_9MICC</name>
<proteinExistence type="predicted"/>
<feature type="transmembrane region" description="Helical" evidence="2">
    <location>
        <begin position="146"/>
        <end position="171"/>
    </location>
</feature>
<feature type="transmembrane region" description="Helical" evidence="2">
    <location>
        <begin position="77"/>
        <end position="97"/>
    </location>
</feature>
<dbReference type="OrthoDB" id="4964862at2"/>
<keyword evidence="4" id="KW-1185">Reference proteome</keyword>
<dbReference type="RefSeq" id="WP_157324172.1">
    <property type="nucleotide sequence ID" value="NZ_BMFX01000004.1"/>
</dbReference>
<dbReference type="EMBL" id="WRPM01000072">
    <property type="protein sequence ID" value="MVT26834.1"/>
    <property type="molecule type" value="Genomic_DNA"/>
</dbReference>
<dbReference type="AlphaFoldDB" id="A0A7K1UK93"/>
<feature type="transmembrane region" description="Helical" evidence="2">
    <location>
        <begin position="109"/>
        <end position="126"/>
    </location>
</feature>
<dbReference type="Proteomes" id="UP000460157">
    <property type="component" value="Unassembled WGS sequence"/>
</dbReference>
<keyword evidence="2" id="KW-0472">Membrane</keyword>
<organism evidence="3 4">
    <name type="scientific">Nesterenkonia alkaliphila</name>
    <dbReference type="NCBI Taxonomy" id="1463631"/>
    <lineage>
        <taxon>Bacteria</taxon>
        <taxon>Bacillati</taxon>
        <taxon>Actinomycetota</taxon>
        <taxon>Actinomycetes</taxon>
        <taxon>Micrococcales</taxon>
        <taxon>Micrococcaceae</taxon>
        <taxon>Nesterenkonia</taxon>
    </lineage>
</organism>
<evidence type="ECO:0000256" key="2">
    <source>
        <dbReference type="SAM" id="Phobius"/>
    </source>
</evidence>
<sequence length="189" mass="19646">MTSQQRPEPALPPEAPTGEPNAAYLPGLQQQRQRPEGPVLPRPVMLGISLLCGVVLGILGTLLHGNIWMLGEVDSGVVLPWGAALGLLILLLGMVWAGTTARSLADPTLMGVAAFTVATAAYLWPGPDQLVVPYSPLAFETLPGPVIASLVWWLGCAGVTIAAMLLVKWVLVADAAGSRGPQHPAGPVD</sequence>
<feature type="transmembrane region" description="Helical" evidence="2">
    <location>
        <begin position="44"/>
        <end position="65"/>
    </location>
</feature>